<evidence type="ECO:0000313" key="2">
    <source>
        <dbReference type="EMBL" id="MBC1372874.1"/>
    </source>
</evidence>
<dbReference type="PANTHER" id="PTHR12110">
    <property type="entry name" value="HYDROXYPYRUVATE ISOMERASE"/>
    <property type="match status" value="1"/>
</dbReference>
<keyword evidence="2" id="KW-0413">Isomerase</keyword>
<dbReference type="SUPFAM" id="SSF51658">
    <property type="entry name" value="Xylose isomerase-like"/>
    <property type="match status" value="1"/>
</dbReference>
<dbReference type="InterPro" id="IPR013022">
    <property type="entry name" value="Xyl_isomerase-like_TIM-brl"/>
</dbReference>
<dbReference type="EMBL" id="JAARPL010000007">
    <property type="protein sequence ID" value="MBC1372874.1"/>
    <property type="molecule type" value="Genomic_DNA"/>
</dbReference>
<dbReference type="Pfam" id="PF01261">
    <property type="entry name" value="AP_endonuc_2"/>
    <property type="match status" value="1"/>
</dbReference>
<accession>A0A841Y890</accession>
<name>A0A841Y890_9LIST</name>
<dbReference type="AlphaFoldDB" id="A0A841Y890"/>
<dbReference type="Gene3D" id="3.20.20.150">
    <property type="entry name" value="Divalent-metal-dependent TIM barrel enzymes"/>
    <property type="match status" value="1"/>
</dbReference>
<dbReference type="InterPro" id="IPR050312">
    <property type="entry name" value="IolE/XylAMocC-like"/>
</dbReference>
<proteinExistence type="predicted"/>
<dbReference type="PANTHER" id="PTHR12110:SF41">
    <property type="entry name" value="INOSOSE DEHYDRATASE"/>
    <property type="match status" value="1"/>
</dbReference>
<dbReference type="GO" id="GO:0016853">
    <property type="term" value="F:isomerase activity"/>
    <property type="evidence" value="ECO:0007669"/>
    <property type="project" value="UniProtKB-KW"/>
</dbReference>
<organism evidence="2 3">
    <name type="scientific">Listeria booriae</name>
    <dbReference type="NCBI Taxonomy" id="1552123"/>
    <lineage>
        <taxon>Bacteria</taxon>
        <taxon>Bacillati</taxon>
        <taxon>Bacillota</taxon>
        <taxon>Bacilli</taxon>
        <taxon>Bacillales</taxon>
        <taxon>Listeriaceae</taxon>
        <taxon>Listeria</taxon>
    </lineage>
</organism>
<reference evidence="2 3" key="1">
    <citation type="submission" date="2020-03" db="EMBL/GenBank/DDBJ databases">
        <title>Soil Listeria distribution.</title>
        <authorList>
            <person name="Liao J."/>
            <person name="Wiedmann M."/>
        </authorList>
    </citation>
    <scope>NUCLEOTIDE SEQUENCE [LARGE SCALE GENOMIC DNA]</scope>
    <source>
        <strain evidence="2 3">FSL L7-1681</strain>
    </source>
</reference>
<comment type="caution">
    <text evidence="2">The sequence shown here is derived from an EMBL/GenBank/DDBJ whole genome shotgun (WGS) entry which is preliminary data.</text>
</comment>
<dbReference type="Proteomes" id="UP000591929">
    <property type="component" value="Unassembled WGS sequence"/>
</dbReference>
<evidence type="ECO:0000259" key="1">
    <source>
        <dbReference type="Pfam" id="PF01261"/>
    </source>
</evidence>
<dbReference type="RefSeq" id="WP_185377268.1">
    <property type="nucleotide sequence ID" value="NZ_JAARPL010000007.1"/>
</dbReference>
<protein>
    <submittedName>
        <fullName evidence="2">Sugar phosphate isomerase/epimerase</fullName>
    </submittedName>
</protein>
<dbReference type="InterPro" id="IPR036237">
    <property type="entry name" value="Xyl_isomerase-like_sf"/>
</dbReference>
<feature type="domain" description="Xylose isomerase-like TIM barrel" evidence="1">
    <location>
        <begin position="24"/>
        <end position="240"/>
    </location>
</feature>
<evidence type="ECO:0000313" key="3">
    <source>
        <dbReference type="Proteomes" id="UP000591929"/>
    </source>
</evidence>
<gene>
    <name evidence="2" type="ORF">HB847_10910</name>
</gene>
<sequence length="246" mass="27953">MAKPIALQLWSVQDACQEDFFGTLEQVAEMGYDGVEFAGYYGKSAVELRTKLAELGLAVAGSHIPYEKFRDELDAVIAFEQELGNEYLICPWADFETEAEWLEFAKTLRIIAEKVRDAGLHFVYHNHAHEFEKLGNDYILDVLLAGVHGLEVELDTYWVHHAGVDVVTYMQRWADRMPLVHLKDMKRDPVESTEIGNGVLAIKRFAELAEQSGVKWLVIEQEAFDKDPLESVKIGLLNLRKLVEKG</sequence>